<reference evidence="2 3" key="1">
    <citation type="submission" date="2019-04" db="EMBL/GenBank/DDBJ databases">
        <title>Lampropedia sp YIM MLB12 draf genome.</title>
        <authorList>
            <person name="Wang Y.-X."/>
        </authorList>
    </citation>
    <scope>NUCLEOTIDE SEQUENCE [LARGE SCALE GENOMIC DNA]</scope>
    <source>
        <strain evidence="2 3">YIM MLB12</strain>
    </source>
</reference>
<dbReference type="InterPro" id="IPR018490">
    <property type="entry name" value="cNMP-bd_dom_sf"/>
</dbReference>
<dbReference type="SUPFAM" id="SSF51206">
    <property type="entry name" value="cAMP-binding domain-like"/>
    <property type="match status" value="1"/>
</dbReference>
<dbReference type="Proteomes" id="UP000306236">
    <property type="component" value="Unassembled WGS sequence"/>
</dbReference>
<sequence>MTTMNGLIEAFAVPADPQLQVPNLSAGQWASLANFLSPVSLGESQIVFQRGREESSLYFLESGKIAIHYENAQGQLRMGLVGPGAVFGEASFLGNMLRQATAQSMAPGKAWVLTVLKFREMLTRDSELALKTIQIAASTLARRSRDARKRRSIA</sequence>
<dbReference type="CDD" id="cd00038">
    <property type="entry name" value="CAP_ED"/>
    <property type="match status" value="1"/>
</dbReference>
<keyword evidence="3" id="KW-1185">Reference proteome</keyword>
<dbReference type="Gene3D" id="2.60.120.10">
    <property type="entry name" value="Jelly Rolls"/>
    <property type="match status" value="1"/>
</dbReference>
<feature type="domain" description="Cyclic nucleotide-binding" evidence="1">
    <location>
        <begin position="20"/>
        <end position="139"/>
    </location>
</feature>
<name>A0A4S5BYS9_9BURK</name>
<dbReference type="RefSeq" id="WP_136405455.1">
    <property type="nucleotide sequence ID" value="NZ_JARXRQ010000007.1"/>
</dbReference>
<dbReference type="GO" id="GO:0003700">
    <property type="term" value="F:DNA-binding transcription factor activity"/>
    <property type="evidence" value="ECO:0007669"/>
    <property type="project" value="TreeGrafter"/>
</dbReference>
<dbReference type="GO" id="GO:0005829">
    <property type="term" value="C:cytosol"/>
    <property type="evidence" value="ECO:0007669"/>
    <property type="project" value="TreeGrafter"/>
</dbReference>
<dbReference type="OrthoDB" id="8900094at2"/>
<evidence type="ECO:0000259" key="1">
    <source>
        <dbReference type="PROSITE" id="PS50042"/>
    </source>
</evidence>
<dbReference type="PROSITE" id="PS50042">
    <property type="entry name" value="CNMP_BINDING_3"/>
    <property type="match status" value="1"/>
</dbReference>
<gene>
    <name evidence="2" type="ORF">E8K88_04500</name>
</gene>
<proteinExistence type="predicted"/>
<dbReference type="Pfam" id="PF00027">
    <property type="entry name" value="cNMP_binding"/>
    <property type="match status" value="1"/>
</dbReference>
<dbReference type="InterPro" id="IPR014710">
    <property type="entry name" value="RmlC-like_jellyroll"/>
</dbReference>
<evidence type="ECO:0000313" key="2">
    <source>
        <dbReference type="EMBL" id="THJ35258.1"/>
    </source>
</evidence>
<dbReference type="SMART" id="SM00100">
    <property type="entry name" value="cNMP"/>
    <property type="match status" value="1"/>
</dbReference>
<dbReference type="EMBL" id="SSWX01000004">
    <property type="protein sequence ID" value="THJ35258.1"/>
    <property type="molecule type" value="Genomic_DNA"/>
</dbReference>
<dbReference type="InterPro" id="IPR050397">
    <property type="entry name" value="Env_Response_Regulators"/>
</dbReference>
<dbReference type="PANTHER" id="PTHR24567">
    <property type="entry name" value="CRP FAMILY TRANSCRIPTIONAL REGULATORY PROTEIN"/>
    <property type="match status" value="1"/>
</dbReference>
<comment type="caution">
    <text evidence="2">The sequence shown here is derived from an EMBL/GenBank/DDBJ whole genome shotgun (WGS) entry which is preliminary data.</text>
</comment>
<evidence type="ECO:0000313" key="3">
    <source>
        <dbReference type="Proteomes" id="UP000306236"/>
    </source>
</evidence>
<protein>
    <submittedName>
        <fullName evidence="2">Cyclic nucleotide-binding domain-containing protein</fullName>
    </submittedName>
</protein>
<dbReference type="PANTHER" id="PTHR24567:SF74">
    <property type="entry name" value="HTH-TYPE TRANSCRIPTIONAL REGULATOR ARCR"/>
    <property type="match status" value="1"/>
</dbReference>
<dbReference type="InterPro" id="IPR000595">
    <property type="entry name" value="cNMP-bd_dom"/>
</dbReference>
<organism evidence="2 3">
    <name type="scientific">Lampropedia aestuarii</name>
    <dbReference type="NCBI Taxonomy" id="2562762"/>
    <lineage>
        <taxon>Bacteria</taxon>
        <taxon>Pseudomonadati</taxon>
        <taxon>Pseudomonadota</taxon>
        <taxon>Betaproteobacteria</taxon>
        <taxon>Burkholderiales</taxon>
        <taxon>Comamonadaceae</taxon>
        <taxon>Lampropedia</taxon>
    </lineage>
</organism>
<accession>A0A4S5BYS9</accession>
<dbReference type="AlphaFoldDB" id="A0A4S5BYS9"/>